<comment type="caution">
    <text evidence="2">The sequence shown here is derived from an EMBL/GenBank/DDBJ whole genome shotgun (WGS) entry which is preliminary data.</text>
</comment>
<organism evidence="2 3">
    <name type="scientific">Plectosphaerella plurivora</name>
    <dbReference type="NCBI Taxonomy" id="936078"/>
    <lineage>
        <taxon>Eukaryota</taxon>
        <taxon>Fungi</taxon>
        <taxon>Dikarya</taxon>
        <taxon>Ascomycota</taxon>
        <taxon>Pezizomycotina</taxon>
        <taxon>Sordariomycetes</taxon>
        <taxon>Hypocreomycetidae</taxon>
        <taxon>Glomerellales</taxon>
        <taxon>Plectosphaerellaceae</taxon>
        <taxon>Plectosphaerella</taxon>
    </lineage>
</organism>
<protein>
    <recommendedName>
        <fullName evidence="4">Secreted protein</fullName>
    </recommendedName>
</protein>
<feature type="chain" id="PRO_5040425283" description="Secreted protein" evidence="1">
    <location>
        <begin position="37"/>
        <end position="135"/>
    </location>
</feature>
<keyword evidence="3" id="KW-1185">Reference proteome</keyword>
<keyword evidence="1" id="KW-0732">Signal</keyword>
<evidence type="ECO:0000313" key="3">
    <source>
        <dbReference type="Proteomes" id="UP000770015"/>
    </source>
</evidence>
<feature type="signal peptide" evidence="1">
    <location>
        <begin position="1"/>
        <end position="36"/>
    </location>
</feature>
<proteinExistence type="predicted"/>
<accession>A0A9P8V8J1</accession>
<dbReference type="Proteomes" id="UP000770015">
    <property type="component" value="Unassembled WGS sequence"/>
</dbReference>
<sequence>MPCGRAHAGTGGCSLLVPAGMLALLCLAWSARLVHQLEVRGTFESPVSCSRTSQRGVMMVCRWRVVGMDQRAMDTVGSMQLRRVRHQLKSVRNFWGLLESLTTRKATTSSKGLASPGLLPRFPVYGLPRVAADRS</sequence>
<evidence type="ECO:0000313" key="2">
    <source>
        <dbReference type="EMBL" id="KAH6685031.1"/>
    </source>
</evidence>
<dbReference type="EMBL" id="JAGSXJ010000016">
    <property type="protein sequence ID" value="KAH6685031.1"/>
    <property type="molecule type" value="Genomic_DNA"/>
</dbReference>
<reference evidence="2" key="1">
    <citation type="journal article" date="2021" name="Nat. Commun.">
        <title>Genetic determinants of endophytism in the Arabidopsis root mycobiome.</title>
        <authorList>
            <person name="Mesny F."/>
            <person name="Miyauchi S."/>
            <person name="Thiergart T."/>
            <person name="Pickel B."/>
            <person name="Atanasova L."/>
            <person name="Karlsson M."/>
            <person name="Huettel B."/>
            <person name="Barry K.W."/>
            <person name="Haridas S."/>
            <person name="Chen C."/>
            <person name="Bauer D."/>
            <person name="Andreopoulos W."/>
            <person name="Pangilinan J."/>
            <person name="LaButti K."/>
            <person name="Riley R."/>
            <person name="Lipzen A."/>
            <person name="Clum A."/>
            <person name="Drula E."/>
            <person name="Henrissat B."/>
            <person name="Kohler A."/>
            <person name="Grigoriev I.V."/>
            <person name="Martin F.M."/>
            <person name="Hacquard S."/>
        </authorList>
    </citation>
    <scope>NUCLEOTIDE SEQUENCE</scope>
    <source>
        <strain evidence="2">MPI-SDFR-AT-0117</strain>
    </source>
</reference>
<name>A0A9P8V8J1_9PEZI</name>
<evidence type="ECO:0008006" key="4">
    <source>
        <dbReference type="Google" id="ProtNLM"/>
    </source>
</evidence>
<dbReference type="AlphaFoldDB" id="A0A9P8V8J1"/>
<gene>
    <name evidence="2" type="ORF">F5X68DRAFT_210532</name>
</gene>
<evidence type="ECO:0000256" key="1">
    <source>
        <dbReference type="SAM" id="SignalP"/>
    </source>
</evidence>